<dbReference type="Gene3D" id="3.30.70.270">
    <property type="match status" value="1"/>
</dbReference>
<comment type="subcellular location">
    <subcellularLocation>
        <location evidence="1">Membrane</location>
        <topology evidence="1">Multi-pass membrane protein</topology>
    </subcellularLocation>
</comment>
<dbReference type="OrthoDB" id="5845191at2759"/>
<evidence type="ECO:0000256" key="4">
    <source>
        <dbReference type="ARBA" id="ARBA00023136"/>
    </source>
</evidence>
<sequence length="621" mass="69201">DEYADERAEFCVSKKRKRTREVVRQGFEFVEHSEADLPTRAIGSRPSESDLVGEQTQVDIQLLGMKKKALLDTGSQVVKWRLIDWAHFCMGRVPITKWLPTYNWKQDLKSDVIGGVMLSIMSLPQGLAYGYLVGVPPVYGLITAIFGPIIYSIFGTSRHTSPGVTPLSGSSLSIYIVFLQGCFAIAALMVGGVVEQFGSSPSPATAHGNTTEHPKICCKLASAAVPPDQAVNVASSVTLIIGLWQIFFGLLNAGILAVWLSDHLVQASWMLLYAADVMLACEDKIELQRQEQAWCDRLDRFGTNINVKRIEYLTADEDESSSIKVNGIELPRTSVFKYLGSAIASDGGLLVKAISRLSDNQCGFVAGCGTIDAINATRLLVEKHREKQKQVHIAFLDLEKVFDRVPRKVIWYALQQHNALEELIEWVQMLYPCPKSRVQAATGTSMEFPMSVGVHQGSALSPFLFVAVMDAITRGLQKPVSWTLLYADDVILACEDKDDPERQVQALCDRLTMFGLILNSKKTEYLTTDIDESGSIKIDGTEYFEHLKSEIYRAVVRPVATYGAECWLGTKEVETRLSIMETKMLRWTAGVTRMDRIRNDVIRQKFGVAPITEKMREARLR</sequence>
<dbReference type="PROSITE" id="PS50878">
    <property type="entry name" value="RT_POL"/>
    <property type="match status" value="1"/>
</dbReference>
<organism evidence="7">
    <name type="scientific">Heligmosomoides polygyrus</name>
    <name type="common">Parasitic roundworm</name>
    <dbReference type="NCBI Taxonomy" id="6339"/>
    <lineage>
        <taxon>Eukaryota</taxon>
        <taxon>Metazoa</taxon>
        <taxon>Ecdysozoa</taxon>
        <taxon>Nematoda</taxon>
        <taxon>Chromadorea</taxon>
        <taxon>Rhabditida</taxon>
        <taxon>Rhabditina</taxon>
        <taxon>Rhabditomorpha</taxon>
        <taxon>Strongyloidea</taxon>
        <taxon>Heligmosomidae</taxon>
        <taxon>Heligmosomoides</taxon>
    </lineage>
</organism>
<feature type="transmembrane region" description="Helical" evidence="5">
    <location>
        <begin position="174"/>
        <end position="194"/>
    </location>
</feature>
<dbReference type="Pfam" id="PF00916">
    <property type="entry name" value="Sulfate_transp"/>
    <property type="match status" value="1"/>
</dbReference>
<feature type="domain" description="Reverse transcriptase" evidence="6">
    <location>
        <begin position="309"/>
        <end position="572"/>
    </location>
</feature>
<dbReference type="AlphaFoldDB" id="A0A3P8EAJ6"/>
<feature type="transmembrane region" description="Helical" evidence="5">
    <location>
        <begin position="138"/>
        <end position="154"/>
    </location>
</feature>
<dbReference type="GO" id="GO:0016020">
    <property type="term" value="C:membrane"/>
    <property type="evidence" value="ECO:0007669"/>
    <property type="project" value="UniProtKB-SubCell"/>
</dbReference>
<dbReference type="SUPFAM" id="SSF56672">
    <property type="entry name" value="DNA/RNA polymerases"/>
    <property type="match status" value="1"/>
</dbReference>
<dbReference type="InterPro" id="IPR043128">
    <property type="entry name" value="Rev_trsase/Diguanyl_cyclase"/>
</dbReference>
<evidence type="ECO:0000313" key="7">
    <source>
        <dbReference type="EMBL" id="VDP04226.1"/>
    </source>
</evidence>
<keyword evidence="4 5" id="KW-0472">Membrane</keyword>
<name>A0A3P8EAJ6_HELPZ</name>
<evidence type="ECO:0000259" key="6">
    <source>
        <dbReference type="PROSITE" id="PS50878"/>
    </source>
</evidence>
<dbReference type="InterPro" id="IPR043502">
    <property type="entry name" value="DNA/RNA_pol_sf"/>
</dbReference>
<evidence type="ECO:0000256" key="3">
    <source>
        <dbReference type="ARBA" id="ARBA00022989"/>
    </source>
</evidence>
<dbReference type="PANTHER" id="PTHR47027">
    <property type="entry name" value="REVERSE TRANSCRIPTASE DOMAIN-CONTAINING PROTEIN"/>
    <property type="match status" value="1"/>
</dbReference>
<evidence type="ECO:0000313" key="9">
    <source>
        <dbReference type="WBParaSite" id="HPBE_0001588401-mRNA-1"/>
    </source>
</evidence>
<dbReference type="CDD" id="cd01650">
    <property type="entry name" value="RT_nLTR_like"/>
    <property type="match status" value="1"/>
</dbReference>
<feature type="transmembrane region" description="Helical" evidence="5">
    <location>
        <begin position="237"/>
        <end position="260"/>
    </location>
</feature>
<evidence type="ECO:0000313" key="8">
    <source>
        <dbReference type="Proteomes" id="UP000050761"/>
    </source>
</evidence>
<keyword evidence="8" id="KW-1185">Reference proteome</keyword>
<dbReference type="Pfam" id="PF00078">
    <property type="entry name" value="RVT_1"/>
    <property type="match status" value="1"/>
</dbReference>
<reference evidence="7 8" key="1">
    <citation type="submission" date="2018-11" db="EMBL/GenBank/DDBJ databases">
        <authorList>
            <consortium name="Pathogen Informatics"/>
        </authorList>
    </citation>
    <scope>NUCLEOTIDE SEQUENCE [LARGE SCALE GENOMIC DNA]</scope>
</reference>
<dbReference type="EMBL" id="UZAH01029097">
    <property type="protein sequence ID" value="VDP04226.1"/>
    <property type="molecule type" value="Genomic_DNA"/>
</dbReference>
<protein>
    <submittedName>
        <fullName evidence="9">Reverse transcriptase domain-containing protein</fullName>
    </submittedName>
</protein>
<accession>A0A3P8EAJ6</accession>
<dbReference type="InterPro" id="IPR000477">
    <property type="entry name" value="RT_dom"/>
</dbReference>
<feature type="non-terminal residue" evidence="7">
    <location>
        <position position="1"/>
    </location>
</feature>
<dbReference type="Proteomes" id="UP000050761">
    <property type="component" value="Unassembled WGS sequence"/>
</dbReference>
<dbReference type="PANTHER" id="PTHR47027:SF28">
    <property type="entry name" value="ENDONUCLEASE-REVERSE TRANSCRIPTASE"/>
    <property type="match status" value="1"/>
</dbReference>
<reference evidence="9" key="2">
    <citation type="submission" date="2019-09" db="UniProtKB">
        <authorList>
            <consortium name="WormBaseParasite"/>
        </authorList>
    </citation>
    <scope>IDENTIFICATION</scope>
</reference>
<gene>
    <name evidence="7" type="ORF">HPBE_LOCUS15883</name>
</gene>
<evidence type="ECO:0000256" key="1">
    <source>
        <dbReference type="ARBA" id="ARBA00004141"/>
    </source>
</evidence>
<evidence type="ECO:0000256" key="5">
    <source>
        <dbReference type="SAM" id="Phobius"/>
    </source>
</evidence>
<evidence type="ECO:0000256" key="2">
    <source>
        <dbReference type="ARBA" id="ARBA00022692"/>
    </source>
</evidence>
<keyword evidence="3 5" id="KW-1133">Transmembrane helix</keyword>
<dbReference type="WBParaSite" id="HPBE_0001588401-mRNA-1">
    <property type="protein sequence ID" value="HPBE_0001588401-mRNA-1"/>
    <property type="gene ID" value="HPBE_0001588401"/>
</dbReference>
<proteinExistence type="predicted"/>
<dbReference type="InterPro" id="IPR011547">
    <property type="entry name" value="SLC26A/SulP_dom"/>
</dbReference>
<keyword evidence="2 5" id="KW-0812">Transmembrane</keyword>